<feature type="region of interest" description="Disordered" evidence="1">
    <location>
        <begin position="1"/>
        <end position="33"/>
    </location>
</feature>
<gene>
    <name evidence="2" type="ORF">KEH51_14505</name>
</gene>
<feature type="compositionally biased region" description="Basic and acidic residues" evidence="1">
    <location>
        <begin position="9"/>
        <end position="23"/>
    </location>
</feature>
<reference evidence="2" key="1">
    <citation type="submission" date="2021-04" db="EMBL/GenBank/DDBJ databases">
        <title>Whole genome sequencing of Enterococci isolates from hospitalized patients.</title>
        <authorList>
            <person name="Ogoti B.M."/>
            <person name="Onyambu F.G."/>
        </authorList>
    </citation>
    <scope>NUCLEOTIDE SEQUENCE</scope>
    <source>
        <strain evidence="2">242</strain>
    </source>
</reference>
<dbReference type="EMBL" id="JAGTPW010000023">
    <property type="protein sequence ID" value="MBR8645039.1"/>
    <property type="molecule type" value="Genomic_DNA"/>
</dbReference>
<evidence type="ECO:0000313" key="2">
    <source>
        <dbReference type="EMBL" id="MBR8645039.1"/>
    </source>
</evidence>
<organism evidence="2 3">
    <name type="scientific">Peribacillus frigoritolerans</name>
    <dbReference type="NCBI Taxonomy" id="450367"/>
    <lineage>
        <taxon>Bacteria</taxon>
        <taxon>Bacillati</taxon>
        <taxon>Bacillota</taxon>
        <taxon>Bacilli</taxon>
        <taxon>Bacillales</taxon>
        <taxon>Bacillaceae</taxon>
        <taxon>Peribacillus</taxon>
    </lineage>
</organism>
<dbReference type="Proteomes" id="UP000680045">
    <property type="component" value="Unassembled WGS sequence"/>
</dbReference>
<proteinExistence type="predicted"/>
<comment type="caution">
    <text evidence="2">The sequence shown here is derived from an EMBL/GenBank/DDBJ whole genome shotgun (WGS) entry which is preliminary data.</text>
</comment>
<protein>
    <submittedName>
        <fullName evidence="2">Uncharacterized protein</fullName>
    </submittedName>
</protein>
<evidence type="ECO:0000256" key="1">
    <source>
        <dbReference type="SAM" id="MobiDB-lite"/>
    </source>
</evidence>
<evidence type="ECO:0000313" key="3">
    <source>
        <dbReference type="Proteomes" id="UP000680045"/>
    </source>
</evidence>
<sequence>MIPAPCPEMPHRTGEYLKEKNEPQYKGNMSGPTELPYEELASFLLPIMNSTPTARKAAEAKDQI</sequence>
<dbReference type="AlphaFoldDB" id="A0A941FJA0"/>
<accession>A0A941FJA0</accession>
<name>A0A941FJA0_9BACI</name>